<dbReference type="AlphaFoldDB" id="A0A0E9W814"/>
<name>A0A0E9W814_ANGAN</name>
<accession>A0A0E9W814</accession>
<keyword evidence="1" id="KW-0732">Signal</keyword>
<feature type="signal peptide" evidence="1">
    <location>
        <begin position="1"/>
        <end position="18"/>
    </location>
</feature>
<evidence type="ECO:0000313" key="2">
    <source>
        <dbReference type="EMBL" id="JAH86514.1"/>
    </source>
</evidence>
<sequence>MLLLLLPLVLYFWRECFAVSFFLIHTNTEENLIQKQTQGRFSVLFLTFDICKVWEMRFLSFLH</sequence>
<evidence type="ECO:0000256" key="1">
    <source>
        <dbReference type="SAM" id="SignalP"/>
    </source>
</evidence>
<reference evidence="2" key="1">
    <citation type="submission" date="2014-11" db="EMBL/GenBank/DDBJ databases">
        <authorList>
            <person name="Amaro Gonzalez C."/>
        </authorList>
    </citation>
    <scope>NUCLEOTIDE SEQUENCE</scope>
</reference>
<organism evidence="2">
    <name type="scientific">Anguilla anguilla</name>
    <name type="common">European freshwater eel</name>
    <name type="synonym">Muraena anguilla</name>
    <dbReference type="NCBI Taxonomy" id="7936"/>
    <lineage>
        <taxon>Eukaryota</taxon>
        <taxon>Metazoa</taxon>
        <taxon>Chordata</taxon>
        <taxon>Craniata</taxon>
        <taxon>Vertebrata</taxon>
        <taxon>Euteleostomi</taxon>
        <taxon>Actinopterygii</taxon>
        <taxon>Neopterygii</taxon>
        <taxon>Teleostei</taxon>
        <taxon>Anguilliformes</taxon>
        <taxon>Anguillidae</taxon>
        <taxon>Anguilla</taxon>
    </lineage>
</organism>
<proteinExistence type="predicted"/>
<dbReference type="EMBL" id="GBXM01022063">
    <property type="protein sequence ID" value="JAH86514.1"/>
    <property type="molecule type" value="Transcribed_RNA"/>
</dbReference>
<reference evidence="2" key="2">
    <citation type="journal article" date="2015" name="Fish Shellfish Immunol.">
        <title>Early steps in the European eel (Anguilla anguilla)-Vibrio vulnificus interaction in the gills: Role of the RtxA13 toxin.</title>
        <authorList>
            <person name="Callol A."/>
            <person name="Pajuelo D."/>
            <person name="Ebbesson L."/>
            <person name="Teles M."/>
            <person name="MacKenzie S."/>
            <person name="Amaro C."/>
        </authorList>
    </citation>
    <scope>NUCLEOTIDE SEQUENCE</scope>
</reference>
<protein>
    <submittedName>
        <fullName evidence="2">Uncharacterized protein</fullName>
    </submittedName>
</protein>
<feature type="chain" id="PRO_5002434429" evidence="1">
    <location>
        <begin position="19"/>
        <end position="63"/>
    </location>
</feature>